<dbReference type="InterPro" id="IPR029071">
    <property type="entry name" value="Ubiquitin-like_domsf"/>
</dbReference>
<dbReference type="SUPFAM" id="SSF54236">
    <property type="entry name" value="Ubiquitin-like"/>
    <property type="match status" value="1"/>
</dbReference>
<evidence type="ECO:0000313" key="2">
    <source>
        <dbReference type="WBParaSite" id="PDA_v2.g27222.t1"/>
    </source>
</evidence>
<sequence length="116" mass="13359">MKTNGERPMAIGREAADLVFLEVHRYKNRFFVSVHKDSTIAEVKQMLNDVIDPEGKRMELFRQYGGQYEKHSKLNDKSQLTTCGFQPDNATPDRPAVVVLTFNDEDPLQVINKHRP</sequence>
<accession>A0A914Q835</accession>
<keyword evidence="1" id="KW-1185">Reference proteome</keyword>
<evidence type="ECO:0000313" key="1">
    <source>
        <dbReference type="Proteomes" id="UP000887578"/>
    </source>
</evidence>
<dbReference type="Gene3D" id="3.10.20.90">
    <property type="entry name" value="Phosphatidylinositol 3-kinase Catalytic Subunit, Chain A, domain 1"/>
    <property type="match status" value="1"/>
</dbReference>
<dbReference type="WBParaSite" id="PDA_v2.g27222.t1">
    <property type="protein sequence ID" value="PDA_v2.g27222.t1"/>
    <property type="gene ID" value="PDA_v2.g27222"/>
</dbReference>
<protein>
    <submittedName>
        <fullName evidence="2">Ubiquitin-like domain-containing protein</fullName>
    </submittedName>
</protein>
<dbReference type="CDD" id="cd17039">
    <property type="entry name" value="Ubl_ubiquitin_like"/>
    <property type="match status" value="1"/>
</dbReference>
<dbReference type="Proteomes" id="UP000887578">
    <property type="component" value="Unplaced"/>
</dbReference>
<reference evidence="2" key="1">
    <citation type="submission" date="2022-11" db="UniProtKB">
        <authorList>
            <consortium name="WormBaseParasite"/>
        </authorList>
    </citation>
    <scope>IDENTIFICATION</scope>
</reference>
<organism evidence="1 2">
    <name type="scientific">Panagrolaimus davidi</name>
    <dbReference type="NCBI Taxonomy" id="227884"/>
    <lineage>
        <taxon>Eukaryota</taxon>
        <taxon>Metazoa</taxon>
        <taxon>Ecdysozoa</taxon>
        <taxon>Nematoda</taxon>
        <taxon>Chromadorea</taxon>
        <taxon>Rhabditida</taxon>
        <taxon>Tylenchina</taxon>
        <taxon>Panagrolaimomorpha</taxon>
        <taxon>Panagrolaimoidea</taxon>
        <taxon>Panagrolaimidae</taxon>
        <taxon>Panagrolaimus</taxon>
    </lineage>
</organism>
<name>A0A914Q835_9BILA</name>
<proteinExistence type="predicted"/>
<dbReference type="AlphaFoldDB" id="A0A914Q835"/>